<dbReference type="Proteomes" id="UP000664832">
    <property type="component" value="Unassembled WGS sequence"/>
</dbReference>
<keyword evidence="3" id="KW-1185">Reference proteome</keyword>
<dbReference type="EMBL" id="JAFLWI010000013">
    <property type="protein sequence ID" value="MBO0482457.1"/>
    <property type="molecule type" value="Genomic_DNA"/>
</dbReference>
<evidence type="ECO:0000256" key="1">
    <source>
        <dbReference type="ARBA" id="ARBA00023025"/>
    </source>
</evidence>
<dbReference type="SUPFAM" id="SSF109797">
    <property type="entry name" value="Bacteriocin immunity protein-like"/>
    <property type="match status" value="1"/>
</dbReference>
<comment type="caution">
    <text evidence="2">The sequence shown here is derived from an EMBL/GenBank/DDBJ whole genome shotgun (WGS) entry which is preliminary data.</text>
</comment>
<evidence type="ECO:0000313" key="3">
    <source>
        <dbReference type="Proteomes" id="UP000664832"/>
    </source>
</evidence>
<reference evidence="2 3" key="1">
    <citation type="submission" date="2021-03" db="EMBL/GenBank/DDBJ databases">
        <title>Enterococcal diversity collection.</title>
        <authorList>
            <person name="Gilmore M.S."/>
            <person name="Schwartzman J."/>
            <person name="Van Tyne D."/>
            <person name="Martin M."/>
            <person name="Earl A.M."/>
            <person name="Manson A.L."/>
            <person name="Straub T."/>
            <person name="Salamzade R."/>
            <person name="Saavedra J."/>
            <person name="Lebreton F."/>
            <person name="Prichula J."/>
            <person name="Schaufler K."/>
            <person name="Gaca A."/>
            <person name="Sgardioli B."/>
            <person name="Wagenaar J."/>
            <person name="Strong T."/>
        </authorList>
    </citation>
    <scope>NUCLEOTIDE SEQUENCE [LARGE SCALE GENOMIC DNA]</scope>
    <source>
        <strain evidence="2 3">MSG2901</strain>
    </source>
</reference>
<protein>
    <submittedName>
        <fullName evidence="2">Bacteriocin immunity protein</fullName>
    </submittedName>
</protein>
<dbReference type="Pfam" id="PF08951">
    <property type="entry name" value="EntA_Immun"/>
    <property type="match status" value="1"/>
</dbReference>
<keyword evidence="1" id="KW-0079">Bacteriocin immunity</keyword>
<accession>A0ABS3I2S0</accession>
<name>A0ABS3I2S0_9ENTE</name>
<gene>
    <name evidence="2" type="ORF">JZO71_08990</name>
</gene>
<sequence>MSEKKFTLMMDQLSSAYSDEEVTKMPKIKEMIFDAAQELEKTENTKLVATKLCHAITLNYLENKQQLPEAVIKLYYQLKHDAEIYQGTAVAAMLLPLWF</sequence>
<dbReference type="InterPro" id="IPR015046">
    <property type="entry name" value="LciA_Immunity-like"/>
</dbReference>
<evidence type="ECO:0000313" key="2">
    <source>
        <dbReference type="EMBL" id="MBO0482457.1"/>
    </source>
</evidence>
<organism evidence="2 3">
    <name type="scientific">Candidatus Enterococcus courvalinii</name>
    <dbReference type="NCBI Taxonomy" id="2815329"/>
    <lineage>
        <taxon>Bacteria</taxon>
        <taxon>Bacillati</taxon>
        <taxon>Bacillota</taxon>
        <taxon>Bacilli</taxon>
        <taxon>Lactobacillales</taxon>
        <taxon>Enterococcaceae</taxon>
        <taxon>Enterococcus</taxon>
    </lineage>
</organism>
<proteinExistence type="predicted"/>
<dbReference type="RefSeq" id="WP_206899167.1">
    <property type="nucleotide sequence ID" value="NZ_JAFLWI010000013.1"/>
</dbReference>
<dbReference type="InterPro" id="IPR023130">
    <property type="entry name" value="Ta0600-like_sf"/>
</dbReference>
<dbReference type="Gene3D" id="1.20.1440.50">
    <property type="entry name" value="Ta0600-like"/>
    <property type="match status" value="1"/>
</dbReference>